<protein>
    <submittedName>
        <fullName evidence="1">Tetratricopeptide (TPR) repeat protein</fullName>
    </submittedName>
</protein>
<keyword evidence="4" id="KW-1185">Reference proteome</keyword>
<evidence type="ECO:0000313" key="3">
    <source>
        <dbReference type="Proteomes" id="UP000277279"/>
    </source>
</evidence>
<proteinExistence type="predicted"/>
<dbReference type="AlphaFoldDB" id="A0A427MCL3"/>
<dbReference type="RefSeq" id="WP_125848998.1">
    <property type="nucleotide sequence ID" value="NZ_JACHXH010000026.1"/>
</dbReference>
<evidence type="ECO:0000313" key="2">
    <source>
        <dbReference type="EMBL" id="RSB65688.1"/>
    </source>
</evidence>
<evidence type="ECO:0000313" key="4">
    <source>
        <dbReference type="Proteomes" id="UP000518315"/>
    </source>
</evidence>
<gene>
    <name evidence="2" type="ORF">EFD55_26485</name>
    <name evidence="1" type="ORF">FHS26_005685</name>
</gene>
<comment type="caution">
    <text evidence="2">The sequence shown here is derived from an EMBL/GenBank/DDBJ whole genome shotgun (WGS) entry which is preliminary data.</text>
</comment>
<dbReference type="Proteomes" id="UP000277279">
    <property type="component" value="Unassembled WGS sequence"/>
</dbReference>
<evidence type="ECO:0000313" key="1">
    <source>
        <dbReference type="EMBL" id="MBB3137917.1"/>
    </source>
</evidence>
<sequence length="224" mass="24594">MLSEALRLDPNYACAHGYAAWGYERRFLRGGFHPEDRAAAIRHADAALATGGDDPQALCLGGFVHATITHDYERSINALDRALMLDGNSSLAYGLSAMVHMFNETHDQSRDHAFKAPRLSPLDPMNYHSYLALAWVSLFTAPFEDAVRYSVLGTQVNPGFSILHASLVASYANRDRLETARTAAGRLLEIAPGWMISEFVRMDVERSQLMGGLASALRKAGLPE</sequence>
<dbReference type="EMBL" id="JACHXH010000026">
    <property type="protein sequence ID" value="MBB3137917.1"/>
    <property type="molecule type" value="Genomic_DNA"/>
</dbReference>
<dbReference type="InterPro" id="IPR011990">
    <property type="entry name" value="TPR-like_helical_dom_sf"/>
</dbReference>
<reference evidence="1 4" key="2">
    <citation type="submission" date="2020-08" db="EMBL/GenBank/DDBJ databases">
        <title>Genomic Encyclopedia of Type Strains, Phase III (KMG-III): the genomes of soil and plant-associated and newly described type strains.</title>
        <authorList>
            <person name="Whitman W."/>
        </authorList>
    </citation>
    <scope>NUCLEOTIDE SEQUENCE [LARGE SCALE GENOMIC DNA]</scope>
    <source>
        <strain evidence="1 4">CECT 4113</strain>
    </source>
</reference>
<dbReference type="Gene3D" id="1.25.40.10">
    <property type="entry name" value="Tetratricopeptide repeat domain"/>
    <property type="match status" value="1"/>
</dbReference>
<dbReference type="EMBL" id="RJJT01000023">
    <property type="protein sequence ID" value="RSB65688.1"/>
    <property type="molecule type" value="Genomic_DNA"/>
</dbReference>
<dbReference type="OrthoDB" id="9807521at2"/>
<dbReference type="SUPFAM" id="SSF48452">
    <property type="entry name" value="TPR-like"/>
    <property type="match status" value="1"/>
</dbReference>
<dbReference type="Proteomes" id="UP000518315">
    <property type="component" value="Unassembled WGS sequence"/>
</dbReference>
<organism evidence="2 3">
    <name type="scientific">Rhizobium pisi</name>
    <dbReference type="NCBI Taxonomy" id="574561"/>
    <lineage>
        <taxon>Bacteria</taxon>
        <taxon>Pseudomonadati</taxon>
        <taxon>Pseudomonadota</taxon>
        <taxon>Alphaproteobacteria</taxon>
        <taxon>Hyphomicrobiales</taxon>
        <taxon>Rhizobiaceae</taxon>
        <taxon>Rhizobium/Agrobacterium group</taxon>
        <taxon>Rhizobium</taxon>
    </lineage>
</organism>
<name>A0A427MCL3_9HYPH</name>
<reference evidence="2 3" key="1">
    <citation type="submission" date="2018-11" db="EMBL/GenBank/DDBJ databases">
        <authorList>
            <person name="Huo Y."/>
        </authorList>
    </citation>
    <scope>NUCLEOTIDE SEQUENCE [LARGE SCALE GENOMIC DNA]</scope>
    <source>
        <strain evidence="2 3">DSM 30132</strain>
    </source>
</reference>
<accession>A0A427MCL3</accession>